<sequence>MNLKECKKFSFIYKDEHFFEIDAIIILFKFKKVKMKKLGGKQGPKNGVLKIGRLECLKVRFYR</sequence>
<proteinExistence type="predicted"/>
<dbReference type="EMBL" id="CP028103">
    <property type="protein sequence ID" value="AVQ31651.1"/>
    <property type="molecule type" value="Genomic_DNA"/>
</dbReference>
<accession>A0ABN5JKL6</accession>
<organism evidence="1 2">
    <name type="scientific">Fusobacterium varium ATCC 27725</name>
    <dbReference type="NCBI Taxonomy" id="469618"/>
    <lineage>
        <taxon>Bacteria</taxon>
        <taxon>Fusobacteriati</taxon>
        <taxon>Fusobacteriota</taxon>
        <taxon>Fusobacteriia</taxon>
        <taxon>Fusobacteriales</taxon>
        <taxon>Fusobacteriaceae</taxon>
        <taxon>Fusobacterium</taxon>
    </lineage>
</organism>
<protein>
    <submittedName>
        <fullName evidence="1">Uncharacterized protein</fullName>
    </submittedName>
</protein>
<evidence type="ECO:0000313" key="2">
    <source>
        <dbReference type="Proteomes" id="UP000241238"/>
    </source>
</evidence>
<keyword evidence="2" id="KW-1185">Reference proteome</keyword>
<name>A0ABN5JKL6_FUSVA</name>
<evidence type="ECO:0000313" key="1">
    <source>
        <dbReference type="EMBL" id="AVQ31651.1"/>
    </source>
</evidence>
<gene>
    <name evidence="1" type="ORF">C4N18_10680</name>
</gene>
<reference evidence="2" key="1">
    <citation type="journal article" date="2018" name="MSphere">
        <title>Fusobacterium Genomics Using MinION and Illumina Sequencing Enables Genome Completion and Correction.</title>
        <authorList>
            <person name="Todd S.M."/>
            <person name="Settlage R.E."/>
            <person name="Lahmers K.K."/>
            <person name="Slade D.J."/>
        </authorList>
    </citation>
    <scope>NUCLEOTIDE SEQUENCE [LARGE SCALE GENOMIC DNA]</scope>
    <source>
        <strain evidence="2">ATCC 27725</strain>
    </source>
</reference>
<dbReference type="Proteomes" id="UP000241238">
    <property type="component" value="Chromosome"/>
</dbReference>